<feature type="compositionally biased region" description="Low complexity" evidence="1">
    <location>
        <begin position="55"/>
        <end position="69"/>
    </location>
</feature>
<keyword evidence="3" id="KW-1185">Reference proteome</keyword>
<evidence type="ECO:0000313" key="3">
    <source>
        <dbReference type="Proteomes" id="UP001595539"/>
    </source>
</evidence>
<accession>A0ABV7U6H2</accession>
<dbReference type="RefSeq" id="WP_377762599.1">
    <property type="nucleotide sequence ID" value="NZ_JBHRXY010000013.1"/>
</dbReference>
<feature type="compositionally biased region" description="Basic and acidic residues" evidence="1">
    <location>
        <begin position="1"/>
        <end position="44"/>
    </location>
</feature>
<dbReference type="Pfam" id="PF11154">
    <property type="entry name" value="DUF2934"/>
    <property type="match status" value="1"/>
</dbReference>
<proteinExistence type="predicted"/>
<dbReference type="Proteomes" id="UP001595539">
    <property type="component" value="Unassembled WGS sequence"/>
</dbReference>
<evidence type="ECO:0000256" key="1">
    <source>
        <dbReference type="SAM" id="MobiDB-lite"/>
    </source>
</evidence>
<feature type="region of interest" description="Disordered" evidence="1">
    <location>
        <begin position="1"/>
        <end position="114"/>
    </location>
</feature>
<name>A0ABV7U6H2_9RHOB</name>
<sequence>MDHDHQERIRQRAHEIWESEGRPEGRDAEHWNRAEEELKNRTGDDQPAGDAESQPARAARSGRSAKAPGTGRKTKASSPSDEPAKPKRTRKTAKASDETAEPQAESTPYLNDGP</sequence>
<dbReference type="EMBL" id="JBHRXY010000013">
    <property type="protein sequence ID" value="MFC3630691.1"/>
    <property type="molecule type" value="Genomic_DNA"/>
</dbReference>
<evidence type="ECO:0000313" key="2">
    <source>
        <dbReference type="EMBL" id="MFC3630691.1"/>
    </source>
</evidence>
<dbReference type="InterPro" id="IPR021327">
    <property type="entry name" value="DUF2934"/>
</dbReference>
<organism evidence="2 3">
    <name type="scientific">Paracoccus angustae</name>
    <dbReference type="NCBI Taxonomy" id="1671480"/>
    <lineage>
        <taxon>Bacteria</taxon>
        <taxon>Pseudomonadati</taxon>
        <taxon>Pseudomonadota</taxon>
        <taxon>Alphaproteobacteria</taxon>
        <taxon>Rhodobacterales</taxon>
        <taxon>Paracoccaceae</taxon>
        <taxon>Paracoccus</taxon>
    </lineage>
</organism>
<gene>
    <name evidence="2" type="ORF">ACFOM8_14680</name>
</gene>
<reference evidence="3" key="1">
    <citation type="journal article" date="2019" name="Int. J. Syst. Evol. Microbiol.">
        <title>The Global Catalogue of Microorganisms (GCM) 10K type strain sequencing project: providing services to taxonomists for standard genome sequencing and annotation.</title>
        <authorList>
            <consortium name="The Broad Institute Genomics Platform"/>
            <consortium name="The Broad Institute Genome Sequencing Center for Infectious Disease"/>
            <person name="Wu L."/>
            <person name="Ma J."/>
        </authorList>
    </citation>
    <scope>NUCLEOTIDE SEQUENCE [LARGE SCALE GENOMIC DNA]</scope>
    <source>
        <strain evidence="3">KCTC 42473</strain>
    </source>
</reference>
<feature type="compositionally biased region" description="Polar residues" evidence="1">
    <location>
        <begin position="104"/>
        <end position="114"/>
    </location>
</feature>
<protein>
    <submittedName>
        <fullName evidence="2">DUF2934 domain-containing protein</fullName>
    </submittedName>
</protein>
<comment type="caution">
    <text evidence="2">The sequence shown here is derived from an EMBL/GenBank/DDBJ whole genome shotgun (WGS) entry which is preliminary data.</text>
</comment>